<gene>
    <name evidence="6" type="ORF">SPRG_02020</name>
</gene>
<dbReference type="Gene3D" id="3.20.20.150">
    <property type="entry name" value="Divalent-metal-dependent TIM barrel enzymes"/>
    <property type="match status" value="1"/>
</dbReference>
<evidence type="ECO:0000259" key="5">
    <source>
        <dbReference type="Pfam" id="PF17285"/>
    </source>
</evidence>
<dbReference type="GO" id="GO:0005829">
    <property type="term" value="C:cytosol"/>
    <property type="evidence" value="ECO:0007669"/>
    <property type="project" value="TreeGrafter"/>
</dbReference>
<dbReference type="InterPro" id="IPR029063">
    <property type="entry name" value="SAM-dependent_MTases_sf"/>
</dbReference>
<evidence type="ECO:0000256" key="1">
    <source>
        <dbReference type="ARBA" id="ARBA00022691"/>
    </source>
</evidence>
<dbReference type="OrthoDB" id="1368803at2759"/>
<dbReference type="PROSITE" id="PS51678">
    <property type="entry name" value="SAM_MT_PRMT"/>
    <property type="match status" value="1"/>
</dbReference>
<proteinExistence type="predicted"/>
<dbReference type="GO" id="GO:0006355">
    <property type="term" value="P:regulation of DNA-templated transcription"/>
    <property type="evidence" value="ECO:0007669"/>
    <property type="project" value="TreeGrafter"/>
</dbReference>
<keyword evidence="7" id="KW-1185">Reference proteome</keyword>
<dbReference type="GO" id="GO:0032259">
    <property type="term" value="P:methylation"/>
    <property type="evidence" value="ECO:0007669"/>
    <property type="project" value="UniProtKB-KW"/>
</dbReference>
<dbReference type="InterPro" id="IPR035247">
    <property type="entry name" value="PRMT5_TIM"/>
</dbReference>
<dbReference type="InterPro" id="IPR035075">
    <property type="entry name" value="PRMT5"/>
</dbReference>
<dbReference type="FunFam" id="3.20.20.150:FF:000008">
    <property type="entry name" value="Protein arginine N-methyltransferase 5"/>
    <property type="match status" value="1"/>
</dbReference>
<evidence type="ECO:0000256" key="3">
    <source>
        <dbReference type="SAM" id="MobiDB-lite"/>
    </source>
</evidence>
<organism evidence="6 7">
    <name type="scientific">Saprolegnia parasitica (strain CBS 223.65)</name>
    <dbReference type="NCBI Taxonomy" id="695850"/>
    <lineage>
        <taxon>Eukaryota</taxon>
        <taxon>Sar</taxon>
        <taxon>Stramenopiles</taxon>
        <taxon>Oomycota</taxon>
        <taxon>Saprolegniomycetes</taxon>
        <taxon>Saprolegniales</taxon>
        <taxon>Saprolegniaceae</taxon>
        <taxon>Saprolegnia</taxon>
    </lineage>
</organism>
<dbReference type="OMA" id="KIDNTRC"/>
<dbReference type="RefSeq" id="XP_012195967.1">
    <property type="nucleotide sequence ID" value="XM_012340577.1"/>
</dbReference>
<evidence type="ECO:0000259" key="4">
    <source>
        <dbReference type="Pfam" id="PF05185"/>
    </source>
</evidence>
<keyword evidence="2" id="KW-0808">Transferase</keyword>
<evidence type="ECO:0008006" key="8">
    <source>
        <dbReference type="Google" id="ProtNLM"/>
    </source>
</evidence>
<dbReference type="GeneID" id="24124589"/>
<dbReference type="GO" id="GO:0016274">
    <property type="term" value="F:protein-arginine N-methyltransferase activity"/>
    <property type="evidence" value="ECO:0007669"/>
    <property type="project" value="InterPro"/>
</dbReference>
<protein>
    <recommendedName>
        <fullName evidence="8">Protein arginine N-methyltransferase</fullName>
    </recommendedName>
</protein>
<dbReference type="Proteomes" id="UP000030745">
    <property type="component" value="Unassembled WGS sequence"/>
</dbReference>
<dbReference type="AlphaFoldDB" id="A0A067CRV8"/>
<evidence type="ECO:0000313" key="6">
    <source>
        <dbReference type="EMBL" id="KDO33208.1"/>
    </source>
</evidence>
<dbReference type="GO" id="GO:0005634">
    <property type="term" value="C:nucleus"/>
    <property type="evidence" value="ECO:0007669"/>
    <property type="project" value="TreeGrafter"/>
</dbReference>
<dbReference type="PANTHER" id="PTHR10738:SF0">
    <property type="entry name" value="PROTEIN ARGININE N-METHYLTRANSFERASE 5"/>
    <property type="match status" value="1"/>
</dbReference>
<dbReference type="STRING" id="695850.A0A067CRV8"/>
<dbReference type="EMBL" id="KK583193">
    <property type="protein sequence ID" value="KDO33208.1"/>
    <property type="molecule type" value="Genomic_DNA"/>
</dbReference>
<keyword evidence="2" id="KW-0489">Methyltransferase</keyword>
<dbReference type="Pfam" id="PF17285">
    <property type="entry name" value="PRMT5_TIM"/>
    <property type="match status" value="1"/>
</dbReference>
<evidence type="ECO:0000256" key="2">
    <source>
        <dbReference type="PROSITE-ProRule" id="PRU01015"/>
    </source>
</evidence>
<feature type="domain" description="PRMT5 arginine-N-methyltransferase" evidence="4">
    <location>
        <begin position="275"/>
        <end position="438"/>
    </location>
</feature>
<dbReference type="VEuPathDB" id="FungiDB:SPRG_02020"/>
<name>A0A067CRV8_SAPPC</name>
<dbReference type="Gene3D" id="3.40.50.150">
    <property type="entry name" value="Vaccinia Virus protein VP39"/>
    <property type="match status" value="1"/>
</dbReference>
<reference evidence="6 7" key="1">
    <citation type="journal article" date="2013" name="PLoS Genet.">
        <title>Distinctive expansion of potential virulence genes in the genome of the oomycete fish pathogen Saprolegnia parasitica.</title>
        <authorList>
            <person name="Jiang R.H."/>
            <person name="de Bruijn I."/>
            <person name="Haas B.J."/>
            <person name="Belmonte R."/>
            <person name="Lobach L."/>
            <person name="Christie J."/>
            <person name="van den Ackerveken G."/>
            <person name="Bottin A."/>
            <person name="Bulone V."/>
            <person name="Diaz-Moreno S.M."/>
            <person name="Dumas B."/>
            <person name="Fan L."/>
            <person name="Gaulin E."/>
            <person name="Govers F."/>
            <person name="Grenville-Briggs L.J."/>
            <person name="Horner N.R."/>
            <person name="Levin J.Z."/>
            <person name="Mammella M."/>
            <person name="Meijer H.J."/>
            <person name="Morris P."/>
            <person name="Nusbaum C."/>
            <person name="Oome S."/>
            <person name="Phillips A.J."/>
            <person name="van Rooyen D."/>
            <person name="Rzeszutek E."/>
            <person name="Saraiva M."/>
            <person name="Secombes C.J."/>
            <person name="Seidl M.F."/>
            <person name="Snel B."/>
            <person name="Stassen J.H."/>
            <person name="Sykes S."/>
            <person name="Tripathy S."/>
            <person name="van den Berg H."/>
            <person name="Vega-Arreguin J.C."/>
            <person name="Wawra S."/>
            <person name="Young S.K."/>
            <person name="Zeng Q."/>
            <person name="Dieguez-Uribeondo J."/>
            <person name="Russ C."/>
            <person name="Tyler B.M."/>
            <person name="van West P."/>
        </authorList>
    </citation>
    <scope>NUCLEOTIDE SEQUENCE [LARGE SCALE GENOMIC DNA]</scope>
    <source>
        <strain evidence="6 7">CBS 223.65</strain>
    </source>
</reference>
<feature type="compositionally biased region" description="Polar residues" evidence="3">
    <location>
        <begin position="590"/>
        <end position="611"/>
    </location>
</feature>
<dbReference type="SUPFAM" id="SSF53335">
    <property type="entry name" value="S-adenosyl-L-methionine-dependent methyltransferases"/>
    <property type="match status" value="1"/>
</dbReference>
<feature type="domain" description="PRMT5 TIM barrel" evidence="5">
    <location>
        <begin position="31"/>
        <end position="266"/>
    </location>
</feature>
<accession>A0A067CRV8</accession>
<sequence>MTASLIVGLETSYVQDLPAKLDQLHEERLTCIVAPLFHPRFRRDSAGVSDARDGPQTRSDLVLDSRGWTSSVVGQLSTWVDYDASCDATRATAEKVFKEEIAWASHLSLAAIMTPPLHATRSNANYARLLNQAATQASYAQFWVKVPMYYPGRFNEDDASFVDSWEAWNNLRSMCEFNPKIHVALEVTADLPDVHYLDRWLGEPLAAVIVPTDIFLTNKKGYPTLSKMHQKFFLKLFQHKIRYFLKGRPHHHQRYLPYVQYLEHLWSTRSSCPDAKATFEAPYLDYLQAPLQPLMDNLESQTYETFEQDPVKYAQYEVAITQALAATPSDKISVVMVVGAGRGPIVRCALRASVKANRTIKLYALDKNPNAVVTLRNMKQSEKWDNVTVVSADMRVWKAPELADIMVSELLGSFGDNELSPECLDGAQSFLHADGISIPARYTSFVAPISSSKLWNEVKGLEALTSLPQKTTRHRTWCDCTRSFRSRARSRALSLITPTVMLRLTTAGTRSCRSRCTRMASCTASRATLTASCTVTRALASTPSRLISRPACFRGSRSSSRCARHSTSATVTFSTRSFGAKSPTAKCGTSGPSVSTTPCGRRSTTPTAARTGSVSNATPVCRWF</sequence>
<dbReference type="KEGG" id="spar:SPRG_02020"/>
<feature type="region of interest" description="Disordered" evidence="3">
    <location>
        <begin position="584"/>
        <end position="611"/>
    </location>
</feature>
<dbReference type="InterPro" id="IPR025799">
    <property type="entry name" value="Arg_MeTrfase"/>
</dbReference>
<dbReference type="PANTHER" id="PTHR10738">
    <property type="entry name" value="PROTEIN ARGININE N-METHYLTRANSFERASE 5"/>
    <property type="match status" value="1"/>
</dbReference>
<evidence type="ECO:0000313" key="7">
    <source>
        <dbReference type="Proteomes" id="UP000030745"/>
    </source>
</evidence>
<keyword evidence="1 2" id="KW-0949">S-adenosyl-L-methionine</keyword>
<dbReference type="Pfam" id="PF05185">
    <property type="entry name" value="PRMT5"/>
    <property type="match status" value="1"/>
</dbReference>